<dbReference type="EnsemblMetazoa" id="CapteT192445">
    <property type="protein sequence ID" value="CapteP192445"/>
    <property type="gene ID" value="CapteG192445"/>
</dbReference>
<name>R7VBW5_CAPTE</name>
<dbReference type="Proteomes" id="UP000014760">
    <property type="component" value="Unassembled WGS sequence"/>
</dbReference>
<feature type="compositionally biased region" description="Low complexity" evidence="1">
    <location>
        <begin position="468"/>
        <end position="477"/>
    </location>
</feature>
<dbReference type="AlphaFoldDB" id="R7VBW5"/>
<dbReference type="OMA" id="AEGCKHS"/>
<feature type="region of interest" description="Disordered" evidence="1">
    <location>
        <begin position="1"/>
        <end position="25"/>
    </location>
</feature>
<feature type="region of interest" description="Disordered" evidence="1">
    <location>
        <begin position="710"/>
        <end position="735"/>
    </location>
</feature>
<reference evidence="4" key="1">
    <citation type="submission" date="2012-12" db="EMBL/GenBank/DDBJ databases">
        <authorList>
            <person name="Hellsten U."/>
            <person name="Grimwood J."/>
            <person name="Chapman J.A."/>
            <person name="Shapiro H."/>
            <person name="Aerts A."/>
            <person name="Otillar R.P."/>
            <person name="Terry A.Y."/>
            <person name="Boore J.L."/>
            <person name="Simakov O."/>
            <person name="Marletaz F."/>
            <person name="Cho S.-J."/>
            <person name="Edsinger-Gonzales E."/>
            <person name="Havlak P."/>
            <person name="Kuo D.-H."/>
            <person name="Larsson T."/>
            <person name="Lv J."/>
            <person name="Arendt D."/>
            <person name="Savage R."/>
            <person name="Osoegawa K."/>
            <person name="de Jong P."/>
            <person name="Lindberg D.R."/>
            <person name="Seaver E.C."/>
            <person name="Weisblat D.A."/>
            <person name="Putnam N.H."/>
            <person name="Grigoriev I.V."/>
            <person name="Rokhsar D.S."/>
        </authorList>
    </citation>
    <scope>NUCLEOTIDE SEQUENCE</scope>
    <source>
        <strain evidence="4">I ESC-2004</strain>
    </source>
</reference>
<feature type="compositionally biased region" description="Polar residues" evidence="1">
    <location>
        <begin position="248"/>
        <end position="257"/>
    </location>
</feature>
<feature type="compositionally biased region" description="Basic and acidic residues" evidence="1">
    <location>
        <begin position="284"/>
        <end position="297"/>
    </location>
</feature>
<dbReference type="GO" id="GO:0000981">
    <property type="term" value="F:DNA-binding transcription factor activity, RNA polymerase II-specific"/>
    <property type="evidence" value="ECO:0007669"/>
    <property type="project" value="TreeGrafter"/>
</dbReference>
<reference evidence="2 4" key="2">
    <citation type="journal article" date="2013" name="Nature">
        <title>Insights into bilaterian evolution from three spiralian genomes.</title>
        <authorList>
            <person name="Simakov O."/>
            <person name="Marletaz F."/>
            <person name="Cho S.J."/>
            <person name="Edsinger-Gonzales E."/>
            <person name="Havlak P."/>
            <person name="Hellsten U."/>
            <person name="Kuo D.H."/>
            <person name="Larsson T."/>
            <person name="Lv J."/>
            <person name="Arendt D."/>
            <person name="Savage R."/>
            <person name="Osoegawa K."/>
            <person name="de Jong P."/>
            <person name="Grimwood J."/>
            <person name="Chapman J.A."/>
            <person name="Shapiro H."/>
            <person name="Aerts A."/>
            <person name="Otillar R.P."/>
            <person name="Terry A.Y."/>
            <person name="Boore J.L."/>
            <person name="Grigoriev I.V."/>
            <person name="Lindberg D.R."/>
            <person name="Seaver E.C."/>
            <person name="Weisblat D.A."/>
            <person name="Putnam N.H."/>
            <person name="Rokhsar D.S."/>
        </authorList>
    </citation>
    <scope>NUCLEOTIDE SEQUENCE</scope>
    <source>
        <strain evidence="2 4">I ESC-2004</strain>
    </source>
</reference>
<feature type="region of interest" description="Disordered" evidence="1">
    <location>
        <begin position="165"/>
        <end position="236"/>
    </location>
</feature>
<organism evidence="2">
    <name type="scientific">Capitella teleta</name>
    <name type="common">Polychaete worm</name>
    <dbReference type="NCBI Taxonomy" id="283909"/>
    <lineage>
        <taxon>Eukaryota</taxon>
        <taxon>Metazoa</taxon>
        <taxon>Spiralia</taxon>
        <taxon>Lophotrochozoa</taxon>
        <taxon>Annelida</taxon>
        <taxon>Polychaeta</taxon>
        <taxon>Sedentaria</taxon>
        <taxon>Scolecida</taxon>
        <taxon>Capitellidae</taxon>
        <taxon>Capitella</taxon>
    </lineage>
</organism>
<feature type="compositionally biased region" description="Pro residues" evidence="1">
    <location>
        <begin position="503"/>
        <end position="514"/>
    </location>
</feature>
<gene>
    <name evidence="2" type="ORF">CAPTEDRAFT_192445</name>
</gene>
<feature type="region of interest" description="Disordered" evidence="1">
    <location>
        <begin position="440"/>
        <end position="517"/>
    </location>
</feature>
<protein>
    <recommendedName>
        <fullName evidence="5">Prospero domain-containing protein</fullName>
    </recommendedName>
</protein>
<feature type="region of interest" description="Disordered" evidence="1">
    <location>
        <begin position="248"/>
        <end position="301"/>
    </location>
</feature>
<dbReference type="PANTHER" id="PTHR12198:SF0">
    <property type="entry name" value="HOMEOBOX PROTEIN PROSPERO"/>
    <property type="match status" value="1"/>
</dbReference>
<dbReference type="HOGENOM" id="CLU_366925_0_0_1"/>
<feature type="region of interest" description="Disordered" evidence="1">
    <location>
        <begin position="102"/>
        <end position="152"/>
    </location>
</feature>
<evidence type="ECO:0000313" key="2">
    <source>
        <dbReference type="EMBL" id="ELU16333.1"/>
    </source>
</evidence>
<accession>R7VBW5</accession>
<dbReference type="PANTHER" id="PTHR12198">
    <property type="entry name" value="HOMEOBOX PROTEIN PROSPERO/PROX-1/CEH-26"/>
    <property type="match status" value="1"/>
</dbReference>
<dbReference type="OrthoDB" id="10038576at2759"/>
<dbReference type="InterPro" id="IPR039350">
    <property type="entry name" value="Prospero_homeodomain"/>
</dbReference>
<feature type="region of interest" description="Disordered" evidence="1">
    <location>
        <begin position="623"/>
        <end position="666"/>
    </location>
</feature>
<dbReference type="GO" id="GO:0005634">
    <property type="term" value="C:nucleus"/>
    <property type="evidence" value="ECO:0007669"/>
    <property type="project" value="TreeGrafter"/>
</dbReference>
<feature type="region of interest" description="Disordered" evidence="1">
    <location>
        <begin position="324"/>
        <end position="358"/>
    </location>
</feature>
<sequence>MSALVDNGRTAATNGHETPSVFDDDLANHEGQERSVAAGDANSLMHKSQVEPTLHRMEDILKDRYRMSAAQNADEAATDEYLLQSRKSAFSPPSRLKGALQLTKSPCHSPGLSAPRDFRLNNLNQDSDGPSPDVLRGILQGKDHPNSDAFTSLLRRERELEKRLCRGGEYEMNGGGGGGDSENDSMDFGSSAENAFSDESDGESQQNGAADRTSRLYDDEQNDEDSLSSNGEESLVAKRARVENIISNIHMSPSKISPDSGILSQGEVKRPSKRKQYIPQQHGGNEEPPSKVPHLEGETESPALQKQIRNMQSQFSALQQNYSRNFPVNNNNDNRNNNIPEDQTTSPFTTPTSTKYPQPHELIEMPRKSASLLEAMDMDPNQFMKEANRVIESRLPKQQSSPIAGNTPADLEHLAKILKTEITNSVGTLVDNIVSKFVAKQSKRRKSCSPVPPIKSHSPVKPKNTYVSTSSSTTTSTPSHRGSSPAQPKEKLVPENLSLNKPISPPTQPPPPMKTSPRFEFPHDFNAMLRPPRTKMTEKLCHPLFEAQMKAFAEMPRPHLPLFPPPYFPPGLHPGMPHLFAKEPEQTEAMPLLVNTPKKKRTKVTDTRLSPRAARALLQETIHGGGGHQHGSPQPEHPKGGPYRSHCSTPGELDHFSSPFHHHPPPLVPASLPTSVAIPNPGLQHSEVLAMYSHGEHPMFPDVSARMLRGPGAHSPSGSPSMGHTPGDMHMPVKEGNNDSFDSMHEQFTYEGHPIVSFSA</sequence>
<evidence type="ECO:0000313" key="3">
    <source>
        <dbReference type="EnsemblMetazoa" id="CapteP192445"/>
    </source>
</evidence>
<feature type="compositionally biased region" description="Low complexity" evidence="1">
    <location>
        <begin position="710"/>
        <end position="726"/>
    </location>
</feature>
<evidence type="ECO:0008006" key="5">
    <source>
        <dbReference type="Google" id="ProtNLM"/>
    </source>
</evidence>
<dbReference type="GO" id="GO:0000978">
    <property type="term" value="F:RNA polymerase II cis-regulatory region sequence-specific DNA binding"/>
    <property type="evidence" value="ECO:0007669"/>
    <property type="project" value="TreeGrafter"/>
</dbReference>
<evidence type="ECO:0000256" key="1">
    <source>
        <dbReference type="SAM" id="MobiDB-lite"/>
    </source>
</evidence>
<reference evidence="3" key="3">
    <citation type="submission" date="2015-06" db="UniProtKB">
        <authorList>
            <consortium name="EnsemblMetazoa"/>
        </authorList>
    </citation>
    <scope>IDENTIFICATION</scope>
</reference>
<proteinExistence type="predicted"/>
<feature type="compositionally biased region" description="Low complexity" evidence="1">
    <location>
        <begin position="329"/>
        <end position="354"/>
    </location>
</feature>
<keyword evidence="4" id="KW-1185">Reference proteome</keyword>
<dbReference type="EMBL" id="KB293181">
    <property type="protein sequence ID" value="ELU16333.1"/>
    <property type="molecule type" value="Genomic_DNA"/>
</dbReference>
<evidence type="ECO:0000313" key="4">
    <source>
        <dbReference type="Proteomes" id="UP000014760"/>
    </source>
</evidence>
<dbReference type="EMBL" id="AMQN01004319">
    <property type="status" value="NOT_ANNOTATED_CDS"/>
    <property type="molecule type" value="Genomic_DNA"/>
</dbReference>